<dbReference type="EMBL" id="AOHV01000024">
    <property type="protein sequence ID" value="ELY38103.1"/>
    <property type="molecule type" value="Genomic_DNA"/>
</dbReference>
<dbReference type="STRING" id="795797.HacjB3_13130"/>
<dbReference type="Proteomes" id="UP000000390">
    <property type="component" value="Chromosome"/>
</dbReference>
<dbReference type="InterPro" id="IPR014729">
    <property type="entry name" value="Rossmann-like_a/b/a_fold"/>
</dbReference>
<dbReference type="HOGENOM" id="CLU_049301_19_1_2"/>
<keyword evidence="5" id="KW-1185">Reference proteome</keyword>
<accession>D8J7I7</accession>
<dbReference type="eggNOG" id="arCOG03050">
    <property type="taxonomic scope" value="Archaea"/>
</dbReference>
<dbReference type="GeneID" id="9420442"/>
<dbReference type="KEGG" id="hje:HacjB3_13130"/>
<organism evidence="2 4">
    <name type="scientific">Halalkalicoccus jeotgali (strain DSM 18796 / CECT 7217 / JCM 14584 / KCTC 4019 / B3)</name>
    <dbReference type="NCBI Taxonomy" id="795797"/>
    <lineage>
        <taxon>Archaea</taxon>
        <taxon>Methanobacteriati</taxon>
        <taxon>Methanobacteriota</taxon>
        <taxon>Stenosarchaea group</taxon>
        <taxon>Halobacteria</taxon>
        <taxon>Halobacteriales</taxon>
        <taxon>Halococcaceae</taxon>
        <taxon>Halalkalicoccus</taxon>
    </lineage>
</organism>
<reference evidence="2 4" key="1">
    <citation type="journal article" date="2010" name="J. Bacteriol.">
        <title>Complete genome sequence of Halalkalicoccus jeotgali B3(T), an extremely halophilic archaeon.</title>
        <authorList>
            <person name="Roh S.W."/>
            <person name="Nam Y.D."/>
            <person name="Nam S.H."/>
            <person name="Choi S.H."/>
            <person name="Park H.S."/>
            <person name="Bae J.W."/>
        </authorList>
    </citation>
    <scope>NUCLEOTIDE SEQUENCE [LARGE SCALE GENOMIC DNA]</scope>
    <source>
        <strain evidence="2">B3</strain>
        <strain evidence="4">DSM 18796 / CECT 7217 / JCM 14584 / KCTC 4019 / B3</strain>
    </source>
</reference>
<dbReference type="OrthoDB" id="281037at2157"/>
<dbReference type="CDD" id="cd00293">
    <property type="entry name" value="USP-like"/>
    <property type="match status" value="1"/>
</dbReference>
<proteinExistence type="predicted"/>
<dbReference type="InterPro" id="IPR006016">
    <property type="entry name" value="UspA"/>
</dbReference>
<feature type="domain" description="UspA" evidence="1">
    <location>
        <begin position="4"/>
        <end position="124"/>
    </location>
</feature>
<reference evidence="3 5" key="2">
    <citation type="journal article" date="2014" name="PLoS Genet.">
        <title>Phylogenetically driven sequencing of extremely halophilic archaea reveals strategies for static and dynamic osmo-response.</title>
        <authorList>
            <person name="Becker E.A."/>
            <person name="Seitzer P.M."/>
            <person name="Tritt A."/>
            <person name="Larsen D."/>
            <person name="Krusor M."/>
            <person name="Yao A.I."/>
            <person name="Wu D."/>
            <person name="Madern D."/>
            <person name="Eisen J.A."/>
            <person name="Darling A.E."/>
            <person name="Facciotti M.T."/>
        </authorList>
    </citation>
    <scope>NUCLEOTIDE SEQUENCE [LARGE SCALE GENOMIC DNA]</scope>
    <source>
        <strain evidence="3">B3</strain>
        <strain evidence="5">DSM 18796 / CECT 7217 / JCM 14584 / KCTC 4019 / B3</strain>
    </source>
</reference>
<dbReference type="Proteomes" id="UP000011645">
    <property type="component" value="Unassembled WGS sequence"/>
</dbReference>
<dbReference type="AlphaFoldDB" id="D8J7I7"/>
<gene>
    <name evidence="2" type="ordered locus">HacjB3_13130</name>
    <name evidence="3" type="ORF">C497_08334</name>
</gene>
<dbReference type="PATRIC" id="fig|795797.18.peg.2625"/>
<dbReference type="Gene3D" id="3.40.50.620">
    <property type="entry name" value="HUPs"/>
    <property type="match status" value="1"/>
</dbReference>
<dbReference type="Pfam" id="PF00582">
    <property type="entry name" value="Usp"/>
    <property type="match status" value="1"/>
</dbReference>
<evidence type="ECO:0000259" key="1">
    <source>
        <dbReference type="Pfam" id="PF00582"/>
    </source>
</evidence>
<dbReference type="RefSeq" id="WP_008415947.1">
    <property type="nucleotide sequence ID" value="NC_014297.1"/>
</dbReference>
<evidence type="ECO:0000313" key="4">
    <source>
        <dbReference type="Proteomes" id="UP000000390"/>
    </source>
</evidence>
<dbReference type="EMBL" id="CP002062">
    <property type="protein sequence ID" value="ADJ16007.1"/>
    <property type="molecule type" value="Genomic_DNA"/>
</dbReference>
<protein>
    <submittedName>
        <fullName evidence="2">UspA domain protein</fullName>
    </submittedName>
    <submittedName>
        <fullName evidence="3">UspA domain-containing protein</fullName>
    </submittedName>
</protein>
<evidence type="ECO:0000313" key="5">
    <source>
        <dbReference type="Proteomes" id="UP000011645"/>
    </source>
</evidence>
<evidence type="ECO:0000313" key="2">
    <source>
        <dbReference type="EMBL" id="ADJ16007.1"/>
    </source>
</evidence>
<sequence>MYDIIVGVDTDVERARTQAEAVAALPGRGEINAILVHVFDNEDGDIESVEAVSEARSILEEADVGVTTEGIGGETAMALLDTAERYDADCICVAGRKRSPAGKAIFGSVTQDVIMGTQRPTLVCSREE</sequence>
<dbReference type="SUPFAM" id="SSF52402">
    <property type="entry name" value="Adenine nucleotide alpha hydrolases-like"/>
    <property type="match status" value="1"/>
</dbReference>
<name>D8J7I7_HALJB</name>
<evidence type="ECO:0000313" key="3">
    <source>
        <dbReference type="EMBL" id="ELY38103.1"/>
    </source>
</evidence>